<keyword evidence="8" id="KW-0325">Glycoprotein</keyword>
<dbReference type="GO" id="GO:0005576">
    <property type="term" value="C:extracellular region"/>
    <property type="evidence" value="ECO:0007669"/>
    <property type="project" value="UniProtKB-SubCell"/>
</dbReference>
<dbReference type="PANTHER" id="PTHR18952:SF265">
    <property type="entry name" value="CARBONIC ANHYDRASE"/>
    <property type="match status" value="1"/>
</dbReference>
<dbReference type="PANTHER" id="PTHR18952">
    <property type="entry name" value="CARBONIC ANHYDRASE"/>
    <property type="match status" value="1"/>
</dbReference>
<keyword evidence="12" id="KW-0812">Transmembrane</keyword>
<evidence type="ECO:0000256" key="4">
    <source>
        <dbReference type="ARBA" id="ARBA00012925"/>
    </source>
</evidence>
<keyword evidence="15" id="KW-1185">Reference proteome</keyword>
<dbReference type="EMBL" id="UYJE01009455">
    <property type="protein sequence ID" value="VDI73715.1"/>
    <property type="molecule type" value="Genomic_DNA"/>
</dbReference>
<evidence type="ECO:0000256" key="3">
    <source>
        <dbReference type="ARBA" id="ARBA00010718"/>
    </source>
</evidence>
<gene>
    <name evidence="14" type="ORF">MGAL_10B058432</name>
</gene>
<feature type="domain" description="Alpha-carbonic anhydrase" evidence="13">
    <location>
        <begin position="33"/>
        <end position="293"/>
    </location>
</feature>
<dbReference type="FunFam" id="3.10.200.10:FF:000003">
    <property type="entry name" value="Carbonic anhydrase 12"/>
    <property type="match status" value="1"/>
</dbReference>
<evidence type="ECO:0000313" key="14">
    <source>
        <dbReference type="EMBL" id="VDI73715.1"/>
    </source>
</evidence>
<evidence type="ECO:0000256" key="8">
    <source>
        <dbReference type="ARBA" id="ARBA00023180"/>
    </source>
</evidence>
<dbReference type="PROSITE" id="PS00162">
    <property type="entry name" value="ALPHA_CA_1"/>
    <property type="match status" value="1"/>
</dbReference>
<comment type="catalytic activity">
    <reaction evidence="10 11">
        <text>hydrogencarbonate + H(+) = CO2 + H2O</text>
        <dbReference type="Rhea" id="RHEA:10748"/>
        <dbReference type="ChEBI" id="CHEBI:15377"/>
        <dbReference type="ChEBI" id="CHEBI:15378"/>
        <dbReference type="ChEBI" id="CHEBI:16526"/>
        <dbReference type="ChEBI" id="CHEBI:17544"/>
        <dbReference type="EC" id="4.2.1.1"/>
    </reaction>
</comment>
<dbReference type="GO" id="GO:0005886">
    <property type="term" value="C:plasma membrane"/>
    <property type="evidence" value="ECO:0007669"/>
    <property type="project" value="TreeGrafter"/>
</dbReference>
<evidence type="ECO:0000256" key="1">
    <source>
        <dbReference type="ARBA" id="ARBA00002904"/>
    </source>
</evidence>
<evidence type="ECO:0000256" key="10">
    <source>
        <dbReference type="ARBA" id="ARBA00048348"/>
    </source>
</evidence>
<dbReference type="AlphaFoldDB" id="A0A8B6H435"/>
<keyword evidence="6 11" id="KW-0479">Metal-binding</keyword>
<keyword evidence="9 11" id="KW-0456">Lyase</keyword>
<dbReference type="CDD" id="cd00326">
    <property type="entry name" value="alpha_CA"/>
    <property type="match status" value="1"/>
</dbReference>
<dbReference type="GO" id="GO:0008270">
    <property type="term" value="F:zinc ion binding"/>
    <property type="evidence" value="ECO:0007669"/>
    <property type="project" value="UniProtKB-UniRule"/>
</dbReference>
<feature type="transmembrane region" description="Helical" evidence="12">
    <location>
        <begin position="323"/>
        <end position="344"/>
    </location>
</feature>
<protein>
    <recommendedName>
        <fullName evidence="4 11">Carbonic anhydrase</fullName>
        <ecNumber evidence="4 11">4.2.1.1</ecNumber>
    </recommendedName>
</protein>
<dbReference type="InterPro" id="IPR023561">
    <property type="entry name" value="Carbonic_anhydrase_a-class"/>
</dbReference>
<dbReference type="Pfam" id="PF00194">
    <property type="entry name" value="Carb_anhydrase"/>
    <property type="match status" value="1"/>
</dbReference>
<dbReference type="Proteomes" id="UP000596742">
    <property type="component" value="Unassembled WGS sequence"/>
</dbReference>
<organism evidence="14 15">
    <name type="scientific">Mytilus galloprovincialis</name>
    <name type="common">Mediterranean mussel</name>
    <dbReference type="NCBI Taxonomy" id="29158"/>
    <lineage>
        <taxon>Eukaryota</taxon>
        <taxon>Metazoa</taxon>
        <taxon>Spiralia</taxon>
        <taxon>Lophotrochozoa</taxon>
        <taxon>Mollusca</taxon>
        <taxon>Bivalvia</taxon>
        <taxon>Autobranchia</taxon>
        <taxon>Pteriomorphia</taxon>
        <taxon>Mytilida</taxon>
        <taxon>Mytiloidea</taxon>
        <taxon>Mytilidae</taxon>
        <taxon>Mytilinae</taxon>
        <taxon>Mytilus</taxon>
    </lineage>
</organism>
<name>A0A8B6H435_MYTGA</name>
<evidence type="ECO:0000256" key="6">
    <source>
        <dbReference type="ARBA" id="ARBA00022723"/>
    </source>
</evidence>
<evidence type="ECO:0000313" key="15">
    <source>
        <dbReference type="Proteomes" id="UP000596742"/>
    </source>
</evidence>
<dbReference type="SMART" id="SM01057">
    <property type="entry name" value="Carb_anhydrase"/>
    <property type="match status" value="1"/>
</dbReference>
<keyword evidence="5" id="KW-0964">Secreted</keyword>
<comment type="function">
    <text evidence="1 11">Reversible hydration of carbon dioxide.</text>
</comment>
<evidence type="ECO:0000256" key="7">
    <source>
        <dbReference type="ARBA" id="ARBA00022833"/>
    </source>
</evidence>
<dbReference type="SUPFAM" id="SSF51069">
    <property type="entry name" value="Carbonic anhydrase"/>
    <property type="match status" value="1"/>
</dbReference>
<dbReference type="InterPro" id="IPR018338">
    <property type="entry name" value="Carbonic_anhydrase_a-class_CS"/>
</dbReference>
<evidence type="ECO:0000256" key="12">
    <source>
        <dbReference type="SAM" id="Phobius"/>
    </source>
</evidence>
<sequence length="348" mass="39406">MQTTGNWLKLYSLGFILSSEFTAVYTGVTYTGSVWEYNGIHGPAHWHEGYPDCAGVMQSPVAIQSKKATFDVSLLQFGFKGFSELVQANMTMKNNGHTVQVDIVDTSLRTHGGGVTGGYKPVQFHFHWGADNTKGSEHVIDDHHYPMEMHIVHYSDRFQKIEDAIDKPDGLLVLGFFFEIGRHNIHFEEVFNYLENVAHKDDTTEIPPVIMERLVPIDLVHYYRYRGSLTTPPCYESVVWTVFTQPITISSSQMSDFRNKIKKTTVNATHEEDLVDDFRPLQQLNGRNVYSSFVTQKPSTQAPQTVQPINVVCQHSHDDTNNAISTSLSLFVIFISILTSGFMYGHKM</sequence>
<comment type="similarity">
    <text evidence="3 11">Belongs to the alpha-carbonic anhydrase family.</text>
</comment>
<dbReference type="InterPro" id="IPR001148">
    <property type="entry name" value="CA_dom"/>
</dbReference>
<evidence type="ECO:0000256" key="11">
    <source>
        <dbReference type="RuleBase" id="RU367011"/>
    </source>
</evidence>
<evidence type="ECO:0000256" key="9">
    <source>
        <dbReference type="ARBA" id="ARBA00023239"/>
    </source>
</evidence>
<keyword evidence="7 11" id="KW-0862">Zinc</keyword>
<dbReference type="Gene3D" id="3.10.200.10">
    <property type="entry name" value="Alpha carbonic anhydrase"/>
    <property type="match status" value="1"/>
</dbReference>
<evidence type="ECO:0000256" key="5">
    <source>
        <dbReference type="ARBA" id="ARBA00022525"/>
    </source>
</evidence>
<comment type="caution">
    <text evidence="14">The sequence shown here is derived from an EMBL/GenBank/DDBJ whole genome shotgun (WGS) entry which is preliminary data.</text>
</comment>
<proteinExistence type="inferred from homology"/>
<dbReference type="EC" id="4.2.1.1" evidence="4 11"/>
<dbReference type="OrthoDB" id="429145at2759"/>
<comment type="subcellular location">
    <subcellularLocation>
        <location evidence="2">Secreted</location>
    </subcellularLocation>
</comment>
<dbReference type="GO" id="GO:0004089">
    <property type="term" value="F:carbonate dehydratase activity"/>
    <property type="evidence" value="ECO:0007669"/>
    <property type="project" value="UniProtKB-UniRule"/>
</dbReference>
<dbReference type="PROSITE" id="PS51144">
    <property type="entry name" value="ALPHA_CA_2"/>
    <property type="match status" value="1"/>
</dbReference>
<dbReference type="InterPro" id="IPR036398">
    <property type="entry name" value="CA_dom_sf"/>
</dbReference>
<evidence type="ECO:0000256" key="2">
    <source>
        <dbReference type="ARBA" id="ARBA00004613"/>
    </source>
</evidence>
<keyword evidence="12" id="KW-0472">Membrane</keyword>
<keyword evidence="12" id="KW-1133">Transmembrane helix</keyword>
<reference evidence="14" key="1">
    <citation type="submission" date="2018-11" db="EMBL/GenBank/DDBJ databases">
        <authorList>
            <person name="Alioto T."/>
            <person name="Alioto T."/>
        </authorList>
    </citation>
    <scope>NUCLEOTIDE SEQUENCE</scope>
</reference>
<accession>A0A8B6H435</accession>
<comment type="cofactor">
    <cofactor evidence="11">
        <name>Zn(2+)</name>
        <dbReference type="ChEBI" id="CHEBI:29105"/>
    </cofactor>
</comment>
<evidence type="ECO:0000259" key="13">
    <source>
        <dbReference type="PROSITE" id="PS51144"/>
    </source>
</evidence>